<dbReference type="PANTHER" id="PTHR30151">
    <property type="entry name" value="ALKANE SULFONATE ABC TRANSPORTER-RELATED, MEMBRANE SUBUNIT"/>
    <property type="match status" value="1"/>
</dbReference>
<accession>A0A484UTI3</accession>
<evidence type="ECO:0000256" key="1">
    <source>
        <dbReference type="ARBA" id="ARBA00004651"/>
    </source>
</evidence>
<sequence>MTHRNQIHVLQAILLTGGLAAWELGVRAGLVDPFWTSSPSLLATAFLESLRTLEILRHTGVTLGEAMAGLGAGCAAGILLGLLLGVSRVLGPALEPFIIALNSLPRVALAPLIVMFVGIGFASKFLLAFSLVVVPMMINTYEGIRSVDRTLLNLMQVLQATRLQLFAKVLLPNCVPWIFSGIRVSISFAIIGAIVGEFISARAGIGYMIDEAAGGFDTTGMIMPLIVLMLIAFTLDRLVLALSNRLLHWRERRV</sequence>
<evidence type="ECO:0000259" key="8">
    <source>
        <dbReference type="PROSITE" id="PS50928"/>
    </source>
</evidence>
<feature type="transmembrane region" description="Helical" evidence="7">
    <location>
        <begin position="221"/>
        <end position="243"/>
    </location>
</feature>
<dbReference type="CDD" id="cd06261">
    <property type="entry name" value="TM_PBP2"/>
    <property type="match status" value="1"/>
</dbReference>
<dbReference type="SUPFAM" id="SSF161098">
    <property type="entry name" value="MetI-like"/>
    <property type="match status" value="1"/>
</dbReference>
<feature type="transmembrane region" description="Helical" evidence="7">
    <location>
        <begin position="107"/>
        <end position="138"/>
    </location>
</feature>
<evidence type="ECO:0000313" key="11">
    <source>
        <dbReference type="EMBL" id="VFR62791.1"/>
    </source>
</evidence>
<dbReference type="Gene3D" id="1.10.3720.10">
    <property type="entry name" value="MetI-like"/>
    <property type="match status" value="1"/>
</dbReference>
<evidence type="ECO:0000256" key="3">
    <source>
        <dbReference type="ARBA" id="ARBA00022475"/>
    </source>
</evidence>
<keyword evidence="5 7" id="KW-1133">Transmembrane helix</keyword>
<evidence type="ECO:0000313" key="12">
    <source>
        <dbReference type="EMBL" id="VFR90011.1"/>
    </source>
</evidence>
<evidence type="ECO:0000256" key="5">
    <source>
        <dbReference type="ARBA" id="ARBA00022989"/>
    </source>
</evidence>
<keyword evidence="3" id="KW-1003">Cell membrane</keyword>
<dbReference type="PROSITE" id="PS50928">
    <property type="entry name" value="ABC_TM1"/>
    <property type="match status" value="1"/>
</dbReference>
<dbReference type="InterPro" id="IPR000515">
    <property type="entry name" value="MetI-like"/>
</dbReference>
<reference evidence="12" key="1">
    <citation type="submission" date="2019-03" db="EMBL/GenBank/DDBJ databases">
        <authorList>
            <person name="Danneels B."/>
        </authorList>
    </citation>
    <scope>NUCLEOTIDE SEQUENCE</scope>
</reference>
<evidence type="ECO:0000313" key="9">
    <source>
        <dbReference type="EMBL" id="VFR21142.1"/>
    </source>
</evidence>
<proteinExistence type="predicted"/>
<keyword evidence="2" id="KW-0813">Transport</keyword>
<dbReference type="EMBL" id="CAADIO010000019">
    <property type="protein sequence ID" value="VFR90011.1"/>
    <property type="molecule type" value="Genomic_DNA"/>
</dbReference>
<keyword evidence="6 7" id="KW-0472">Membrane</keyword>
<dbReference type="EMBL" id="CAADHY010000015">
    <property type="protein sequence ID" value="VFR21142.1"/>
    <property type="molecule type" value="Genomic_DNA"/>
</dbReference>
<feature type="transmembrane region" description="Helical" evidence="7">
    <location>
        <begin position="66"/>
        <end position="86"/>
    </location>
</feature>
<feature type="transmembrane region" description="Helical" evidence="7">
    <location>
        <begin position="186"/>
        <end position="209"/>
    </location>
</feature>
<dbReference type="EMBL" id="CAADIG010000004">
    <property type="protein sequence ID" value="VFR38191.1"/>
    <property type="molecule type" value="Genomic_DNA"/>
</dbReference>
<evidence type="ECO:0000313" key="10">
    <source>
        <dbReference type="EMBL" id="VFR38191.1"/>
    </source>
</evidence>
<protein>
    <submittedName>
        <fullName evidence="12">ABC-type nitrate/sulfonate/bicarbonate transport system, permease component</fullName>
    </submittedName>
</protein>
<dbReference type="InterPro" id="IPR035906">
    <property type="entry name" value="MetI-like_sf"/>
</dbReference>
<dbReference type="PANTHER" id="PTHR30151:SF20">
    <property type="entry name" value="ABC TRANSPORTER PERMEASE PROTEIN HI_0355-RELATED"/>
    <property type="match status" value="1"/>
</dbReference>
<evidence type="ECO:0000256" key="6">
    <source>
        <dbReference type="ARBA" id="ARBA00023136"/>
    </source>
</evidence>
<feature type="domain" description="ABC transmembrane type-1" evidence="8">
    <location>
        <begin position="59"/>
        <end position="239"/>
    </location>
</feature>
<name>A0A484UTI3_9ZZZZ</name>
<organism evidence="12">
    <name type="scientific">plant metagenome</name>
    <dbReference type="NCBI Taxonomy" id="1297885"/>
    <lineage>
        <taxon>unclassified sequences</taxon>
        <taxon>metagenomes</taxon>
        <taxon>organismal metagenomes</taxon>
    </lineage>
</organism>
<evidence type="ECO:0000256" key="4">
    <source>
        <dbReference type="ARBA" id="ARBA00022692"/>
    </source>
</evidence>
<evidence type="ECO:0000256" key="2">
    <source>
        <dbReference type="ARBA" id="ARBA00022448"/>
    </source>
</evidence>
<gene>
    <name evidence="9" type="ORF">AMP9_3889</name>
    <name evidence="10" type="ORF">ANT2_3831</name>
    <name evidence="11" type="ORF">ANT3_3833</name>
    <name evidence="12" type="ORF">RAN3_3840</name>
</gene>
<dbReference type="EMBL" id="CAADID010000009">
    <property type="protein sequence ID" value="VFR62791.1"/>
    <property type="molecule type" value="Genomic_DNA"/>
</dbReference>
<dbReference type="GO" id="GO:0055085">
    <property type="term" value="P:transmembrane transport"/>
    <property type="evidence" value="ECO:0007669"/>
    <property type="project" value="InterPro"/>
</dbReference>
<dbReference type="Pfam" id="PF00528">
    <property type="entry name" value="BPD_transp_1"/>
    <property type="match status" value="1"/>
</dbReference>
<dbReference type="GO" id="GO:0005886">
    <property type="term" value="C:plasma membrane"/>
    <property type="evidence" value="ECO:0007669"/>
    <property type="project" value="UniProtKB-SubCell"/>
</dbReference>
<dbReference type="AlphaFoldDB" id="A0A484UTI3"/>
<evidence type="ECO:0000256" key="7">
    <source>
        <dbReference type="SAM" id="Phobius"/>
    </source>
</evidence>
<comment type="subcellular location">
    <subcellularLocation>
        <location evidence="1">Cell membrane</location>
        <topology evidence="1">Multi-pass membrane protein</topology>
    </subcellularLocation>
</comment>
<keyword evidence="4 7" id="KW-0812">Transmembrane</keyword>